<name>H6N4Z6_GORPV</name>
<dbReference type="HOGENOM" id="CLU_123922_3_1_11"/>
<evidence type="ECO:0000313" key="3">
    <source>
        <dbReference type="Proteomes" id="UP000009154"/>
    </source>
</evidence>
<sequence>MGSRQRPQSTAVWYLLGDDGELFCSTTSTRQKYRNLLANPYAAFLVIDPNSPMCTLEVRARVEMIPDPDNARVAQLARAYGIELAAITATPGDRYTLTLHPYRVIASP</sequence>
<dbReference type="Pfam" id="PF01243">
    <property type="entry name" value="PNPOx_N"/>
    <property type="match status" value="1"/>
</dbReference>
<proteinExistence type="predicted"/>
<dbReference type="SUPFAM" id="SSF50475">
    <property type="entry name" value="FMN-binding split barrel"/>
    <property type="match status" value="1"/>
</dbReference>
<evidence type="ECO:0000313" key="2">
    <source>
        <dbReference type="EMBL" id="AFA76041.1"/>
    </source>
</evidence>
<dbReference type="InterPro" id="IPR011576">
    <property type="entry name" value="Pyridox_Oxase_N"/>
</dbReference>
<organism evidence="2 3">
    <name type="scientific">Gordonia polyisoprenivorans (strain DSM 44266 / VH2)</name>
    <dbReference type="NCBI Taxonomy" id="1112204"/>
    <lineage>
        <taxon>Bacteria</taxon>
        <taxon>Bacillati</taxon>
        <taxon>Actinomycetota</taxon>
        <taxon>Actinomycetes</taxon>
        <taxon>Mycobacteriales</taxon>
        <taxon>Gordoniaceae</taxon>
        <taxon>Gordonia</taxon>
    </lineage>
</organism>
<dbReference type="EMBL" id="CP003120">
    <property type="protein sequence ID" value="AFA76041.1"/>
    <property type="molecule type" value="Genomic_DNA"/>
</dbReference>
<dbReference type="Gene3D" id="2.30.110.10">
    <property type="entry name" value="Electron Transport, Fmn-binding Protein, Chain A"/>
    <property type="match status" value="1"/>
</dbReference>
<geneLocation type="plasmid" evidence="2 3">
    <name>p174</name>
</geneLocation>
<dbReference type="AlphaFoldDB" id="H6N4Z6"/>
<dbReference type="Proteomes" id="UP000009154">
    <property type="component" value="Plasmid p174"/>
</dbReference>
<dbReference type="InterPro" id="IPR012349">
    <property type="entry name" value="Split_barrel_FMN-bd"/>
</dbReference>
<evidence type="ECO:0000259" key="1">
    <source>
        <dbReference type="Pfam" id="PF01243"/>
    </source>
</evidence>
<dbReference type="eggNOG" id="COG3576">
    <property type="taxonomic scope" value="Bacteria"/>
</dbReference>
<feature type="domain" description="Pyridoxamine 5'-phosphate oxidase N-terminal" evidence="1">
    <location>
        <begin position="5"/>
        <end position="103"/>
    </location>
</feature>
<accession>H6N4Z6</accession>
<dbReference type="KEGG" id="gpo:GPOL_174p00200"/>
<keyword evidence="3" id="KW-1185">Reference proteome</keyword>
<protein>
    <recommendedName>
        <fullName evidence="1">Pyridoxamine 5'-phosphate oxidase N-terminal domain-containing protein</fullName>
    </recommendedName>
</protein>
<gene>
    <name evidence="2" type="ordered locus">GPOL_174p00200</name>
</gene>
<reference evidence="2 3" key="1">
    <citation type="journal article" date="2012" name="Appl. Environ. Microbiol.">
        <title>Involvement of two latex-clearing proteins during rubber degradation and insights into the subsequent degradation pathway revealed by the genome sequence of Gordonia polyisoprenivorans strain VH2.</title>
        <authorList>
            <person name="Hiessl S."/>
            <person name="Schuldes J."/>
            <person name="Thurmer A."/>
            <person name="Halbsguth T."/>
            <person name="Broker D."/>
            <person name="Angelov A."/>
            <person name="Liebl W."/>
            <person name="Daniel R."/>
            <person name="Steinbuchel A."/>
        </authorList>
    </citation>
    <scope>NUCLEOTIDE SEQUENCE [LARGE SCALE GENOMIC DNA]</scope>
    <source>
        <strain evidence="3">DSM 44266 / VH2</strain>
        <plasmid evidence="2 3">p174</plasmid>
    </source>
</reference>
<keyword evidence="2" id="KW-0614">Plasmid</keyword>